<sequence length="131" mass="14501">IPAEIRAIEPIGYLEFLQLEASSRLIITDSGGVQEEACILKIPCVTVRENTERPETIEAGINILAGTEPKKILECAKAMAEGVKDWQNPFGDGHAAEKILDTTKEVLKKSRQRVDSYKIKTVKILKKIGLK</sequence>
<dbReference type="AlphaFoldDB" id="A0A2M7IHP1"/>
<gene>
    <name evidence="3" type="ORF">CO001_03540</name>
</gene>
<dbReference type="PANTHER" id="PTHR43174">
    <property type="entry name" value="UDP-N-ACETYLGLUCOSAMINE 2-EPIMERASE"/>
    <property type="match status" value="1"/>
</dbReference>
<dbReference type="InterPro" id="IPR029767">
    <property type="entry name" value="WecB-like"/>
</dbReference>
<dbReference type="EMBL" id="PFGY01000096">
    <property type="protein sequence ID" value="PIW76022.1"/>
    <property type="molecule type" value="Genomic_DNA"/>
</dbReference>
<evidence type="ECO:0000256" key="1">
    <source>
        <dbReference type="RuleBase" id="RU003513"/>
    </source>
</evidence>
<evidence type="ECO:0000313" key="3">
    <source>
        <dbReference type="EMBL" id="PIW76022.1"/>
    </source>
</evidence>
<dbReference type="InterPro" id="IPR003331">
    <property type="entry name" value="UDP_GlcNAc_Epimerase_2_dom"/>
</dbReference>
<dbReference type="Pfam" id="PF02350">
    <property type="entry name" value="Epimerase_2"/>
    <property type="match status" value="1"/>
</dbReference>
<name>A0A2M7IHP1_9BACT</name>
<evidence type="ECO:0000259" key="2">
    <source>
        <dbReference type="Pfam" id="PF02350"/>
    </source>
</evidence>
<dbReference type="Gene3D" id="3.40.50.2000">
    <property type="entry name" value="Glycogen Phosphorylase B"/>
    <property type="match status" value="1"/>
</dbReference>
<dbReference type="PANTHER" id="PTHR43174:SF1">
    <property type="entry name" value="UDP-N-ACETYLGLUCOSAMINE 2-EPIMERASE"/>
    <property type="match status" value="1"/>
</dbReference>
<dbReference type="GO" id="GO:0016853">
    <property type="term" value="F:isomerase activity"/>
    <property type="evidence" value="ECO:0007669"/>
    <property type="project" value="UniProtKB-KW"/>
</dbReference>
<organism evidence="3 4">
    <name type="scientific">Candidatus Portnoybacteria bacterium CG_4_8_14_3_um_filter_40_10</name>
    <dbReference type="NCBI Taxonomy" id="1974801"/>
    <lineage>
        <taxon>Bacteria</taxon>
        <taxon>Candidatus Portnoyibacteriota</taxon>
    </lineage>
</organism>
<feature type="domain" description="UDP-N-acetylglucosamine 2-epimerase" evidence="2">
    <location>
        <begin position="4"/>
        <end position="102"/>
    </location>
</feature>
<comment type="caution">
    <text evidence="3">The sequence shown here is derived from an EMBL/GenBank/DDBJ whole genome shotgun (WGS) entry which is preliminary data.</text>
</comment>
<accession>A0A2M7IHP1</accession>
<evidence type="ECO:0000313" key="4">
    <source>
        <dbReference type="Proteomes" id="UP000229561"/>
    </source>
</evidence>
<dbReference type="Proteomes" id="UP000229561">
    <property type="component" value="Unassembled WGS sequence"/>
</dbReference>
<protein>
    <recommendedName>
        <fullName evidence="2">UDP-N-acetylglucosamine 2-epimerase domain-containing protein</fullName>
    </recommendedName>
</protein>
<keyword evidence="1" id="KW-0413">Isomerase</keyword>
<feature type="non-terminal residue" evidence="3">
    <location>
        <position position="1"/>
    </location>
</feature>
<reference evidence="4" key="1">
    <citation type="submission" date="2017-09" db="EMBL/GenBank/DDBJ databases">
        <title>Depth-based differentiation of microbial function through sediment-hosted aquifers and enrichment of novel symbionts in the deep terrestrial subsurface.</title>
        <authorList>
            <person name="Probst A.J."/>
            <person name="Ladd B."/>
            <person name="Jarett J.K."/>
            <person name="Geller-Mcgrath D.E."/>
            <person name="Sieber C.M.K."/>
            <person name="Emerson J.B."/>
            <person name="Anantharaman K."/>
            <person name="Thomas B.C."/>
            <person name="Malmstrom R."/>
            <person name="Stieglmeier M."/>
            <person name="Klingl A."/>
            <person name="Woyke T."/>
            <person name="Ryan C.M."/>
            <person name="Banfield J.F."/>
        </authorList>
    </citation>
    <scope>NUCLEOTIDE SEQUENCE [LARGE SCALE GENOMIC DNA]</scope>
</reference>
<comment type="similarity">
    <text evidence="1">Belongs to the UDP-N-acetylglucosamine 2-epimerase family.</text>
</comment>
<proteinExistence type="inferred from homology"/>
<dbReference type="SUPFAM" id="SSF53756">
    <property type="entry name" value="UDP-Glycosyltransferase/glycogen phosphorylase"/>
    <property type="match status" value="1"/>
</dbReference>